<protein>
    <submittedName>
        <fullName evidence="1">11984_t:CDS:1</fullName>
    </submittedName>
</protein>
<evidence type="ECO:0000313" key="2">
    <source>
        <dbReference type="Proteomes" id="UP000789702"/>
    </source>
</evidence>
<gene>
    <name evidence="1" type="ORF">DHETER_LOCUS15842</name>
</gene>
<dbReference type="Proteomes" id="UP000789702">
    <property type="component" value="Unassembled WGS sequence"/>
</dbReference>
<reference evidence="1" key="1">
    <citation type="submission" date="2021-06" db="EMBL/GenBank/DDBJ databases">
        <authorList>
            <person name="Kallberg Y."/>
            <person name="Tangrot J."/>
            <person name="Rosling A."/>
        </authorList>
    </citation>
    <scope>NUCLEOTIDE SEQUENCE</scope>
    <source>
        <strain evidence="1">IL203A</strain>
    </source>
</reference>
<keyword evidence="2" id="KW-1185">Reference proteome</keyword>
<evidence type="ECO:0000313" key="1">
    <source>
        <dbReference type="EMBL" id="CAG8771170.1"/>
    </source>
</evidence>
<sequence>DALFFGIEQSKTVFLPGLFLIVKYGIALFGYDTYMDNLQNLRLTGGAALQQLIDTIKANNPVPSQPPNESVPTPTPTEIII</sequence>
<organism evidence="1 2">
    <name type="scientific">Dentiscutata heterogama</name>
    <dbReference type="NCBI Taxonomy" id="1316150"/>
    <lineage>
        <taxon>Eukaryota</taxon>
        <taxon>Fungi</taxon>
        <taxon>Fungi incertae sedis</taxon>
        <taxon>Mucoromycota</taxon>
        <taxon>Glomeromycotina</taxon>
        <taxon>Glomeromycetes</taxon>
        <taxon>Diversisporales</taxon>
        <taxon>Gigasporaceae</taxon>
        <taxon>Dentiscutata</taxon>
    </lineage>
</organism>
<proteinExistence type="predicted"/>
<accession>A0ACA9QZW5</accession>
<dbReference type="EMBL" id="CAJVPU010056892">
    <property type="protein sequence ID" value="CAG8771170.1"/>
    <property type="molecule type" value="Genomic_DNA"/>
</dbReference>
<comment type="caution">
    <text evidence="1">The sequence shown here is derived from an EMBL/GenBank/DDBJ whole genome shotgun (WGS) entry which is preliminary data.</text>
</comment>
<feature type="non-terminal residue" evidence="1">
    <location>
        <position position="1"/>
    </location>
</feature>
<name>A0ACA9QZW5_9GLOM</name>